<dbReference type="CDD" id="cd06185">
    <property type="entry name" value="PDR_like"/>
    <property type="match status" value="1"/>
</dbReference>
<dbReference type="PANTHER" id="PTHR47354">
    <property type="entry name" value="NADH OXIDOREDUCTASE HCR"/>
    <property type="match status" value="1"/>
</dbReference>
<gene>
    <name evidence="9" type="ORF">SAMN04488075_1701</name>
</gene>
<dbReference type="EMBL" id="FNXG01000002">
    <property type="protein sequence ID" value="SEH89891.1"/>
    <property type="molecule type" value="Genomic_DNA"/>
</dbReference>
<dbReference type="PRINTS" id="PR00409">
    <property type="entry name" value="PHDIOXRDTASE"/>
</dbReference>
<evidence type="ECO:0000256" key="5">
    <source>
        <dbReference type="ARBA" id="ARBA00023004"/>
    </source>
</evidence>
<dbReference type="PROSITE" id="PS00197">
    <property type="entry name" value="2FE2S_FER_1"/>
    <property type="match status" value="1"/>
</dbReference>
<accession>A0A1H6LWH6</accession>
<dbReference type="Gene3D" id="3.40.50.80">
    <property type="entry name" value="Nucleotide-binding domain of ferredoxin-NADP reductase (FNR) module"/>
    <property type="match status" value="1"/>
</dbReference>
<keyword evidence="3" id="KW-0479">Metal-binding</keyword>
<dbReference type="InterPro" id="IPR017938">
    <property type="entry name" value="Riboflavin_synthase-like_b-brl"/>
</dbReference>
<dbReference type="InterPro" id="IPR001433">
    <property type="entry name" value="OxRdtase_FAD/NAD-bd"/>
</dbReference>
<dbReference type="InterPro" id="IPR050415">
    <property type="entry name" value="MRET"/>
</dbReference>
<dbReference type="Pfam" id="PF00175">
    <property type="entry name" value="NAD_binding_1"/>
    <property type="match status" value="1"/>
</dbReference>
<keyword evidence="1" id="KW-0285">Flavoprotein</keyword>
<evidence type="ECO:0000256" key="1">
    <source>
        <dbReference type="ARBA" id="ARBA00022630"/>
    </source>
</evidence>
<organism evidence="9 10">
    <name type="scientific">Paracoccus alkenifer</name>
    <dbReference type="NCBI Taxonomy" id="65735"/>
    <lineage>
        <taxon>Bacteria</taxon>
        <taxon>Pseudomonadati</taxon>
        <taxon>Pseudomonadota</taxon>
        <taxon>Alphaproteobacteria</taxon>
        <taxon>Rhodobacterales</taxon>
        <taxon>Paracoccaceae</taxon>
        <taxon>Paracoccus</taxon>
    </lineage>
</organism>
<dbReference type="RefSeq" id="WP_090847214.1">
    <property type="nucleotide sequence ID" value="NZ_FNXG01000002.1"/>
</dbReference>
<dbReference type="PANTHER" id="PTHR47354:SF1">
    <property type="entry name" value="CARNITINE MONOOXYGENASE REDUCTASE SUBUNIT"/>
    <property type="match status" value="1"/>
</dbReference>
<dbReference type="AlphaFoldDB" id="A0A1H6LWH6"/>
<dbReference type="Gene3D" id="3.10.20.30">
    <property type="match status" value="1"/>
</dbReference>
<dbReference type="Gene3D" id="2.40.30.10">
    <property type="entry name" value="Translation factors"/>
    <property type="match status" value="1"/>
</dbReference>
<dbReference type="GO" id="GO:0016491">
    <property type="term" value="F:oxidoreductase activity"/>
    <property type="evidence" value="ECO:0007669"/>
    <property type="project" value="UniProtKB-KW"/>
</dbReference>
<dbReference type="InterPro" id="IPR001041">
    <property type="entry name" value="2Fe-2S_ferredoxin-type"/>
</dbReference>
<evidence type="ECO:0000313" key="10">
    <source>
        <dbReference type="Proteomes" id="UP000199125"/>
    </source>
</evidence>
<dbReference type="InterPro" id="IPR006058">
    <property type="entry name" value="2Fe2S_fd_BS"/>
</dbReference>
<dbReference type="SUPFAM" id="SSF63380">
    <property type="entry name" value="Riboflavin synthase domain-like"/>
    <property type="match status" value="1"/>
</dbReference>
<dbReference type="GO" id="GO:0051537">
    <property type="term" value="F:2 iron, 2 sulfur cluster binding"/>
    <property type="evidence" value="ECO:0007669"/>
    <property type="project" value="UniProtKB-KW"/>
</dbReference>
<evidence type="ECO:0000313" key="9">
    <source>
        <dbReference type="EMBL" id="SEH89891.1"/>
    </source>
</evidence>
<dbReference type="Proteomes" id="UP000199125">
    <property type="component" value="Unassembled WGS sequence"/>
</dbReference>
<evidence type="ECO:0000256" key="6">
    <source>
        <dbReference type="ARBA" id="ARBA00023014"/>
    </source>
</evidence>
<evidence type="ECO:0000256" key="3">
    <source>
        <dbReference type="ARBA" id="ARBA00022723"/>
    </source>
</evidence>
<dbReference type="GO" id="GO:0046872">
    <property type="term" value="F:metal ion binding"/>
    <property type="evidence" value="ECO:0007669"/>
    <property type="project" value="UniProtKB-KW"/>
</dbReference>
<evidence type="ECO:0000259" key="7">
    <source>
        <dbReference type="PROSITE" id="PS51085"/>
    </source>
</evidence>
<keyword evidence="10" id="KW-1185">Reference proteome</keyword>
<evidence type="ECO:0000256" key="2">
    <source>
        <dbReference type="ARBA" id="ARBA00022714"/>
    </source>
</evidence>
<dbReference type="InterPro" id="IPR012675">
    <property type="entry name" value="Beta-grasp_dom_sf"/>
</dbReference>
<dbReference type="InterPro" id="IPR017927">
    <property type="entry name" value="FAD-bd_FR_type"/>
</dbReference>
<dbReference type="STRING" id="65735.SAMN04488075_1701"/>
<dbReference type="Pfam" id="PF00111">
    <property type="entry name" value="Fer2"/>
    <property type="match status" value="1"/>
</dbReference>
<proteinExistence type="predicted"/>
<keyword evidence="6" id="KW-0411">Iron-sulfur</keyword>
<dbReference type="SUPFAM" id="SSF52343">
    <property type="entry name" value="Ferredoxin reductase-like, C-terminal NADP-linked domain"/>
    <property type="match status" value="1"/>
</dbReference>
<keyword evidence="4" id="KW-0560">Oxidoreductase</keyword>
<feature type="domain" description="FAD-binding FR-type" evidence="8">
    <location>
        <begin position="4"/>
        <end position="112"/>
    </location>
</feature>
<evidence type="ECO:0000259" key="8">
    <source>
        <dbReference type="PROSITE" id="PS51384"/>
    </source>
</evidence>
<dbReference type="PROSITE" id="PS51085">
    <property type="entry name" value="2FE2S_FER_2"/>
    <property type="match status" value="1"/>
</dbReference>
<feature type="domain" description="2Fe-2S ferredoxin-type" evidence="7">
    <location>
        <begin position="236"/>
        <end position="321"/>
    </location>
</feature>
<reference evidence="10" key="1">
    <citation type="submission" date="2016-10" db="EMBL/GenBank/DDBJ databases">
        <authorList>
            <person name="Varghese N."/>
            <person name="Submissions S."/>
        </authorList>
    </citation>
    <scope>NUCLEOTIDE SEQUENCE [LARGE SCALE GENOMIC DNA]</scope>
    <source>
        <strain evidence="10">DSM 11593</strain>
    </source>
</reference>
<keyword evidence="5" id="KW-0408">Iron</keyword>
<dbReference type="CDD" id="cd00207">
    <property type="entry name" value="fer2"/>
    <property type="match status" value="1"/>
</dbReference>
<protein>
    <submittedName>
        <fullName evidence="9">Ferredoxin-NADP reductase</fullName>
    </submittedName>
</protein>
<dbReference type="PROSITE" id="PS51384">
    <property type="entry name" value="FAD_FR"/>
    <property type="match status" value="1"/>
</dbReference>
<sequence>MEQPRDIVVKVAHRDTLARGIVGLTLAAVDGMGLPDWTPGAHIDLKLPVSDADGMPLIRQYSLCGDPGGRDGYRVGILHEAAGRGGSAFVHETLKEGDLLTISAPRNHFPFEPGQKTLFITGGIGITPILPMVRQAAAQGRDWHLVAATRSRDHLAFADELAALDPARVRFHFDDQAGLLDLAGLLDPLDGQTTVYSCGPGGLLDALQARNEGAAWRLRIERFAAAAPADLSGDGFDVICASNGQRLHVPAGKSILEVLRAAGIKVESSCKDGICGTCETRVLRGIPDHRDSVLTEAERADGEYMMICVSRCKGRELELDI</sequence>
<name>A0A1H6LWH6_9RHOB</name>
<keyword evidence="2" id="KW-0001">2Fe-2S</keyword>
<dbReference type="SUPFAM" id="SSF54292">
    <property type="entry name" value="2Fe-2S ferredoxin-like"/>
    <property type="match status" value="1"/>
</dbReference>
<dbReference type="InterPro" id="IPR036010">
    <property type="entry name" value="2Fe-2S_ferredoxin-like_sf"/>
</dbReference>
<dbReference type="InterPro" id="IPR039261">
    <property type="entry name" value="FNR_nucleotide-bd"/>
</dbReference>
<evidence type="ECO:0000256" key="4">
    <source>
        <dbReference type="ARBA" id="ARBA00023002"/>
    </source>
</evidence>
<dbReference type="OrthoDB" id="9792185at2"/>